<organism evidence="11 12">
    <name type="scientific">Hominifimenecus microfluidus</name>
    <dbReference type="NCBI Taxonomy" id="2885348"/>
    <lineage>
        <taxon>Bacteria</taxon>
        <taxon>Bacillati</taxon>
        <taxon>Bacillota</taxon>
        <taxon>Clostridia</taxon>
        <taxon>Lachnospirales</taxon>
        <taxon>Lachnospiraceae</taxon>
        <taxon>Hominifimenecus</taxon>
    </lineage>
</organism>
<sequence>MVRVKQVLKFLDKHLEEYLIAILLIALTLIMLLQIVMRYVFNNSLSWPEELSRYCFVYITFLTLGYCVRNDSMLRLDILKELLPSKIWTVLQAIVRIVSLIFFLCMFVNSLDLLASMQKTSRVSAALGIPYTFIYLSTVLGFGLAVIRGVQMIVEPVIAYFKKKGEAL</sequence>
<dbReference type="GO" id="GO:0022857">
    <property type="term" value="F:transmembrane transporter activity"/>
    <property type="evidence" value="ECO:0007669"/>
    <property type="project" value="TreeGrafter"/>
</dbReference>
<keyword evidence="4" id="KW-0997">Cell inner membrane</keyword>
<evidence type="ECO:0000313" key="12">
    <source>
        <dbReference type="Proteomes" id="UP001198182"/>
    </source>
</evidence>
<evidence type="ECO:0000313" key="11">
    <source>
        <dbReference type="EMBL" id="MCC2230546.1"/>
    </source>
</evidence>
<evidence type="ECO:0000259" key="10">
    <source>
        <dbReference type="Pfam" id="PF04290"/>
    </source>
</evidence>
<evidence type="ECO:0000256" key="2">
    <source>
        <dbReference type="ARBA" id="ARBA00022448"/>
    </source>
</evidence>
<dbReference type="Pfam" id="PF04290">
    <property type="entry name" value="DctQ"/>
    <property type="match status" value="1"/>
</dbReference>
<reference evidence="11" key="1">
    <citation type="submission" date="2021-10" db="EMBL/GenBank/DDBJ databases">
        <title>Anaerobic single-cell dispensing facilitates the cultivation of human gut bacteria.</title>
        <authorList>
            <person name="Afrizal A."/>
        </authorList>
    </citation>
    <scope>NUCLEOTIDE SEQUENCE</scope>
    <source>
        <strain evidence="11">CLA-AA-H215</strain>
    </source>
</reference>
<dbReference type="Proteomes" id="UP001198182">
    <property type="component" value="Unassembled WGS sequence"/>
</dbReference>
<dbReference type="EMBL" id="JAJEQR010000013">
    <property type="protein sequence ID" value="MCC2230546.1"/>
    <property type="molecule type" value="Genomic_DNA"/>
</dbReference>
<dbReference type="PANTHER" id="PTHR35011">
    <property type="entry name" value="2,3-DIKETO-L-GULONATE TRAP TRANSPORTER SMALL PERMEASE PROTEIN YIAM"/>
    <property type="match status" value="1"/>
</dbReference>
<accession>A0AAE3JGD1</accession>
<comment type="caution">
    <text evidence="11">The sequence shown here is derived from an EMBL/GenBank/DDBJ whole genome shotgun (WGS) entry which is preliminary data.</text>
</comment>
<feature type="transmembrane region" description="Helical" evidence="9">
    <location>
        <begin position="131"/>
        <end position="154"/>
    </location>
</feature>
<feature type="transmembrane region" description="Helical" evidence="9">
    <location>
        <begin position="51"/>
        <end position="68"/>
    </location>
</feature>
<evidence type="ECO:0000256" key="9">
    <source>
        <dbReference type="SAM" id="Phobius"/>
    </source>
</evidence>
<keyword evidence="7 9" id="KW-0472">Membrane</keyword>
<keyword evidence="5 9" id="KW-0812">Transmembrane</keyword>
<dbReference type="AlphaFoldDB" id="A0AAE3JGD1"/>
<dbReference type="PANTHER" id="PTHR35011:SF2">
    <property type="entry name" value="2,3-DIKETO-L-GULONATE TRAP TRANSPORTER SMALL PERMEASE PROTEIN YIAM"/>
    <property type="match status" value="1"/>
</dbReference>
<dbReference type="InterPro" id="IPR007387">
    <property type="entry name" value="TRAP_DctQ"/>
</dbReference>
<dbReference type="InterPro" id="IPR055348">
    <property type="entry name" value="DctQ"/>
</dbReference>
<evidence type="ECO:0000256" key="7">
    <source>
        <dbReference type="ARBA" id="ARBA00023136"/>
    </source>
</evidence>
<comment type="similarity">
    <text evidence="8">Belongs to the TRAP transporter small permease family.</text>
</comment>
<comment type="subcellular location">
    <subcellularLocation>
        <location evidence="1">Cell inner membrane</location>
        <topology evidence="1">Multi-pass membrane protein</topology>
    </subcellularLocation>
</comment>
<evidence type="ECO:0000256" key="4">
    <source>
        <dbReference type="ARBA" id="ARBA00022519"/>
    </source>
</evidence>
<evidence type="ECO:0000256" key="5">
    <source>
        <dbReference type="ARBA" id="ARBA00022692"/>
    </source>
</evidence>
<feature type="transmembrane region" description="Helical" evidence="9">
    <location>
        <begin position="18"/>
        <end position="39"/>
    </location>
</feature>
<feature type="domain" description="Tripartite ATP-independent periplasmic transporters DctQ component" evidence="10">
    <location>
        <begin position="27"/>
        <end position="156"/>
    </location>
</feature>
<name>A0AAE3JGD1_9FIRM</name>
<keyword evidence="3" id="KW-1003">Cell membrane</keyword>
<keyword evidence="12" id="KW-1185">Reference proteome</keyword>
<evidence type="ECO:0000256" key="6">
    <source>
        <dbReference type="ARBA" id="ARBA00022989"/>
    </source>
</evidence>
<evidence type="ECO:0000256" key="1">
    <source>
        <dbReference type="ARBA" id="ARBA00004429"/>
    </source>
</evidence>
<evidence type="ECO:0000256" key="3">
    <source>
        <dbReference type="ARBA" id="ARBA00022475"/>
    </source>
</evidence>
<gene>
    <name evidence="11" type="ORF">LKD81_05960</name>
</gene>
<proteinExistence type="inferred from homology"/>
<evidence type="ECO:0000256" key="8">
    <source>
        <dbReference type="ARBA" id="ARBA00038436"/>
    </source>
</evidence>
<protein>
    <submittedName>
        <fullName evidence="11">TRAP transporter small permease</fullName>
    </submittedName>
</protein>
<dbReference type="GO" id="GO:0015740">
    <property type="term" value="P:C4-dicarboxylate transport"/>
    <property type="evidence" value="ECO:0007669"/>
    <property type="project" value="TreeGrafter"/>
</dbReference>
<keyword evidence="6 9" id="KW-1133">Transmembrane helix</keyword>
<keyword evidence="2" id="KW-0813">Transport</keyword>
<dbReference type="GO" id="GO:0005886">
    <property type="term" value="C:plasma membrane"/>
    <property type="evidence" value="ECO:0007669"/>
    <property type="project" value="UniProtKB-SubCell"/>
</dbReference>
<dbReference type="RefSeq" id="WP_308453217.1">
    <property type="nucleotide sequence ID" value="NZ_JAJEQR010000013.1"/>
</dbReference>
<feature type="transmembrane region" description="Helical" evidence="9">
    <location>
        <begin position="89"/>
        <end position="111"/>
    </location>
</feature>